<name>A0A8J3NJA4_9ACTN</name>
<keyword evidence="1" id="KW-0472">Membrane</keyword>
<accession>A0A8J3NJA4</accession>
<organism evidence="2 3">
    <name type="scientific">Catellatospora bangladeshensis</name>
    <dbReference type="NCBI Taxonomy" id="310355"/>
    <lineage>
        <taxon>Bacteria</taxon>
        <taxon>Bacillati</taxon>
        <taxon>Actinomycetota</taxon>
        <taxon>Actinomycetes</taxon>
        <taxon>Micromonosporales</taxon>
        <taxon>Micromonosporaceae</taxon>
        <taxon>Catellatospora</taxon>
    </lineage>
</organism>
<feature type="transmembrane region" description="Helical" evidence="1">
    <location>
        <begin position="160"/>
        <end position="182"/>
    </location>
</feature>
<reference evidence="2 3" key="1">
    <citation type="submission" date="2021-01" db="EMBL/GenBank/DDBJ databases">
        <title>Whole genome shotgun sequence of Catellatospora bangladeshensis NBRC 107357.</title>
        <authorList>
            <person name="Komaki H."/>
            <person name="Tamura T."/>
        </authorList>
    </citation>
    <scope>NUCLEOTIDE SEQUENCE [LARGE SCALE GENOMIC DNA]</scope>
    <source>
        <strain evidence="2 3">NBRC 107357</strain>
    </source>
</reference>
<keyword evidence="3" id="KW-1185">Reference proteome</keyword>
<feature type="transmembrane region" description="Helical" evidence="1">
    <location>
        <begin position="126"/>
        <end position="148"/>
    </location>
</feature>
<evidence type="ECO:0000313" key="3">
    <source>
        <dbReference type="Proteomes" id="UP000601223"/>
    </source>
</evidence>
<protein>
    <submittedName>
        <fullName evidence="2">Uncharacterized protein</fullName>
    </submittedName>
</protein>
<feature type="transmembrane region" description="Helical" evidence="1">
    <location>
        <begin position="84"/>
        <end position="106"/>
    </location>
</feature>
<dbReference type="AlphaFoldDB" id="A0A8J3NJA4"/>
<dbReference type="Proteomes" id="UP000601223">
    <property type="component" value="Unassembled WGS sequence"/>
</dbReference>
<evidence type="ECO:0000313" key="2">
    <source>
        <dbReference type="EMBL" id="GIF81778.1"/>
    </source>
</evidence>
<evidence type="ECO:0000256" key="1">
    <source>
        <dbReference type="SAM" id="Phobius"/>
    </source>
</evidence>
<sequence>MIALTGMRLRAFVRTGRSVAPLIAALAVLSVLYGGGRAEAGEAYGASALILFPVLAWQTKILLDVEPDVQRRLARVAAGSAGREITAGLLAAAVAGLGTIAIALALPWLVQGVKPDPGGLGGDVAAVALGFGVHLLALLPAVALGGLACRAVTRSAGNGVAVLVTGAVLAIVLGLQGSPVPWLVPPLMATARFTASGSGAATALWLTVHAFLWSGAALAVYSRLRRTRA</sequence>
<dbReference type="EMBL" id="BONF01000016">
    <property type="protein sequence ID" value="GIF81778.1"/>
    <property type="molecule type" value="Genomic_DNA"/>
</dbReference>
<proteinExistence type="predicted"/>
<dbReference type="RefSeq" id="WP_203746380.1">
    <property type="nucleotide sequence ID" value="NZ_BONF01000016.1"/>
</dbReference>
<keyword evidence="1" id="KW-1133">Transmembrane helix</keyword>
<keyword evidence="1" id="KW-0812">Transmembrane</keyword>
<comment type="caution">
    <text evidence="2">The sequence shown here is derived from an EMBL/GenBank/DDBJ whole genome shotgun (WGS) entry which is preliminary data.</text>
</comment>
<gene>
    <name evidence="2" type="ORF">Cba03nite_31270</name>
</gene>
<feature type="transmembrane region" description="Helical" evidence="1">
    <location>
        <begin position="202"/>
        <end position="221"/>
    </location>
</feature>